<accession>A0AAD9LU57</accession>
<feature type="compositionally biased region" description="Low complexity" evidence="1">
    <location>
        <begin position="244"/>
        <end position="254"/>
    </location>
</feature>
<keyword evidence="2" id="KW-0812">Transmembrane</keyword>
<reference evidence="3" key="1">
    <citation type="submission" date="2021-06" db="EMBL/GenBank/DDBJ databases">
        <title>Comparative genomics, transcriptomics and evolutionary studies reveal genomic signatures of adaptation to plant cell wall in hemibiotrophic fungi.</title>
        <authorList>
            <consortium name="DOE Joint Genome Institute"/>
            <person name="Baroncelli R."/>
            <person name="Diaz J.F."/>
            <person name="Benocci T."/>
            <person name="Peng M."/>
            <person name="Battaglia E."/>
            <person name="Haridas S."/>
            <person name="Andreopoulos W."/>
            <person name="Labutti K."/>
            <person name="Pangilinan J."/>
            <person name="Floch G.L."/>
            <person name="Makela M.R."/>
            <person name="Henrissat B."/>
            <person name="Grigoriev I.V."/>
            <person name="Crouch J.A."/>
            <person name="De Vries R.P."/>
            <person name="Sukno S.A."/>
            <person name="Thon M.R."/>
        </authorList>
    </citation>
    <scope>NUCLEOTIDE SEQUENCE</scope>
    <source>
        <strain evidence="3">MAFF235873</strain>
    </source>
</reference>
<gene>
    <name evidence="3" type="ORF">LX32DRAFT_687835</name>
</gene>
<dbReference type="Proteomes" id="UP001232148">
    <property type="component" value="Unassembled WGS sequence"/>
</dbReference>
<keyword evidence="2" id="KW-1133">Transmembrane helix</keyword>
<evidence type="ECO:0000313" key="4">
    <source>
        <dbReference type="Proteomes" id="UP001232148"/>
    </source>
</evidence>
<organism evidence="3 4">
    <name type="scientific">Colletotrichum zoysiae</name>
    <dbReference type="NCBI Taxonomy" id="1216348"/>
    <lineage>
        <taxon>Eukaryota</taxon>
        <taxon>Fungi</taxon>
        <taxon>Dikarya</taxon>
        <taxon>Ascomycota</taxon>
        <taxon>Pezizomycotina</taxon>
        <taxon>Sordariomycetes</taxon>
        <taxon>Hypocreomycetidae</taxon>
        <taxon>Glomerellales</taxon>
        <taxon>Glomerellaceae</taxon>
        <taxon>Colletotrichum</taxon>
        <taxon>Colletotrichum graminicola species complex</taxon>
    </lineage>
</organism>
<proteinExistence type="predicted"/>
<protein>
    <submittedName>
        <fullName evidence="3">Uncharacterized protein</fullName>
    </submittedName>
</protein>
<keyword evidence="2" id="KW-0472">Membrane</keyword>
<keyword evidence="4" id="KW-1185">Reference proteome</keyword>
<dbReference type="AlphaFoldDB" id="A0AAD9LU57"/>
<feature type="region of interest" description="Disordered" evidence="1">
    <location>
        <begin position="236"/>
        <end position="266"/>
    </location>
</feature>
<sequence length="295" mass="32367">MDEKRRSWVCLVGKEAERGLGLRDGVRGKGKLDGGTWEGGGAWDLERGTWVVPARRRSRRREARKERLQYLLAVWVSAYLCLGNNMYYLFVTQAELLAPCFSQPERARQQASTMPLLKNLACFQKTHGGSKYLIEVGMVAQSDQTAASKSLAVVYEDDASVAYGTAVTAPTVLDKRHLYFVLWSGLDIPLVRLGVQQVSSLYFRPLRPGYPANEWAEVGGDKLQLPPLRESMNGKHTCGGGGAPAAAAAAADDAMQPENDRVHQDAGRRLAGDSDARLPLLITTLSHPFAVLVQK</sequence>
<dbReference type="EMBL" id="MU843115">
    <property type="protein sequence ID" value="KAK2021329.1"/>
    <property type="molecule type" value="Genomic_DNA"/>
</dbReference>
<name>A0AAD9LU57_9PEZI</name>
<evidence type="ECO:0000313" key="3">
    <source>
        <dbReference type="EMBL" id="KAK2021329.1"/>
    </source>
</evidence>
<evidence type="ECO:0000256" key="2">
    <source>
        <dbReference type="SAM" id="Phobius"/>
    </source>
</evidence>
<evidence type="ECO:0000256" key="1">
    <source>
        <dbReference type="SAM" id="MobiDB-lite"/>
    </source>
</evidence>
<feature type="transmembrane region" description="Helical" evidence="2">
    <location>
        <begin position="68"/>
        <end position="90"/>
    </location>
</feature>
<comment type="caution">
    <text evidence="3">The sequence shown here is derived from an EMBL/GenBank/DDBJ whole genome shotgun (WGS) entry which is preliminary data.</text>
</comment>